<comment type="caution">
    <text evidence="1">The sequence shown here is derived from an EMBL/GenBank/DDBJ whole genome shotgun (WGS) entry which is preliminary data.</text>
</comment>
<name>A0A0W8E314_9ZZZZ</name>
<sequence>MRSILRKLDKRQILSELEYKQLLHYIDNLFDSSLESYDLFYARYASILWQDYSVYIPHFKYDIDDLINHLFYHPELFDTIDKTPDLFKLFPAELHSYVAHNLNRENSQDLLTRLIQSLPGSPLTPRELPAARSGEVVFKYEDGNPYKEIGLKSHFERLAKYQFITRLQSYRYLTRSKASQEKIDVLADDKLGGIYTNKEKSIYYYIFLNERDIIKAKNACSVLNIALYGKSD</sequence>
<reference evidence="1" key="1">
    <citation type="journal article" date="2015" name="Proc. Natl. Acad. Sci. U.S.A.">
        <title>Networks of energetic and metabolic interactions define dynamics in microbial communities.</title>
        <authorList>
            <person name="Embree M."/>
            <person name="Liu J.K."/>
            <person name="Al-Bassam M.M."/>
            <person name="Zengler K."/>
        </authorList>
    </citation>
    <scope>NUCLEOTIDE SEQUENCE</scope>
</reference>
<dbReference type="EMBL" id="LNQE01001896">
    <property type="protein sequence ID" value="KUG03055.1"/>
    <property type="molecule type" value="Genomic_DNA"/>
</dbReference>
<protein>
    <submittedName>
        <fullName evidence="1">Uncharacterized protein</fullName>
    </submittedName>
</protein>
<organism evidence="1">
    <name type="scientific">hydrocarbon metagenome</name>
    <dbReference type="NCBI Taxonomy" id="938273"/>
    <lineage>
        <taxon>unclassified sequences</taxon>
        <taxon>metagenomes</taxon>
        <taxon>ecological metagenomes</taxon>
    </lineage>
</organism>
<gene>
    <name evidence="1" type="ORF">ASZ90_019598</name>
</gene>
<dbReference type="AlphaFoldDB" id="A0A0W8E314"/>
<proteinExistence type="predicted"/>
<evidence type="ECO:0000313" key="1">
    <source>
        <dbReference type="EMBL" id="KUG03055.1"/>
    </source>
</evidence>
<accession>A0A0W8E314</accession>